<dbReference type="PANTHER" id="PTHR37293">
    <property type="entry name" value="PHAGE REPLICATION PROTEIN-RELATED"/>
    <property type="match status" value="1"/>
</dbReference>
<dbReference type="Gene3D" id="1.10.10.630">
    <property type="entry name" value="DnaD domain-like"/>
    <property type="match status" value="1"/>
</dbReference>
<gene>
    <name evidence="5" type="ORF">CBF31_03025</name>
</gene>
<dbReference type="InterPro" id="IPR036388">
    <property type="entry name" value="WH-like_DNA-bd_sf"/>
</dbReference>
<comment type="caution">
    <text evidence="5">The sequence shown here is derived from an EMBL/GenBank/DDBJ whole genome shotgun (WGS) entry which is preliminary data.</text>
</comment>
<dbReference type="PANTHER" id="PTHR37293:SF6">
    <property type="entry name" value="DNA REPLICATION PROTEIN DNAD"/>
    <property type="match status" value="1"/>
</dbReference>
<protein>
    <submittedName>
        <fullName evidence="5">DNA replication protein DnaD</fullName>
    </submittedName>
</protein>
<dbReference type="Pfam" id="PF07261">
    <property type="entry name" value="DnaB_2"/>
    <property type="match status" value="1"/>
</dbReference>
<dbReference type="EMBL" id="NGJY01000001">
    <property type="protein sequence ID" value="RSU05285.1"/>
    <property type="molecule type" value="Genomic_DNA"/>
</dbReference>
<comment type="similarity">
    <text evidence="1">Belongs to the DnaB/DnaD family.</text>
</comment>
<name>A0A430ADJ6_9ENTE</name>
<dbReference type="InterPro" id="IPR053843">
    <property type="entry name" value="DnaD_N"/>
</dbReference>
<dbReference type="RefSeq" id="WP_126830838.1">
    <property type="nucleotide sequence ID" value="NZ_CBCRYB010000007.1"/>
</dbReference>
<dbReference type="OrthoDB" id="9770238at2"/>
<dbReference type="NCBIfam" id="TIGR01446">
    <property type="entry name" value="DnaD_dom"/>
    <property type="match status" value="1"/>
</dbReference>
<dbReference type="SUPFAM" id="SSF158499">
    <property type="entry name" value="DnaD domain-like"/>
    <property type="match status" value="1"/>
</dbReference>
<keyword evidence="6" id="KW-1185">Reference proteome</keyword>
<dbReference type="AlphaFoldDB" id="A0A430ADJ6"/>
<dbReference type="InterPro" id="IPR053162">
    <property type="entry name" value="DnaD"/>
</dbReference>
<reference evidence="5 6" key="1">
    <citation type="submission" date="2017-05" db="EMBL/GenBank/DDBJ databases">
        <title>Vagococcus spp. assemblies.</title>
        <authorList>
            <person name="Gulvik C.A."/>
        </authorList>
    </citation>
    <scope>NUCLEOTIDE SEQUENCE [LARGE SCALE GENOMIC DNA]</scope>
    <source>
        <strain evidence="5 6">CCUG 41755</strain>
    </source>
</reference>
<feature type="domain" description="DnaD N-terminal" evidence="4">
    <location>
        <begin position="15"/>
        <end position="111"/>
    </location>
</feature>
<proteinExistence type="inferred from homology"/>
<accession>A0A430ADJ6</accession>
<dbReference type="InterPro" id="IPR006343">
    <property type="entry name" value="DnaB/C_C"/>
</dbReference>
<evidence type="ECO:0000256" key="2">
    <source>
        <dbReference type="SAM" id="MobiDB-lite"/>
    </source>
</evidence>
<dbReference type="Gene3D" id="1.10.10.10">
    <property type="entry name" value="Winged helix-like DNA-binding domain superfamily/Winged helix DNA-binding domain"/>
    <property type="match status" value="1"/>
</dbReference>
<evidence type="ECO:0000256" key="1">
    <source>
        <dbReference type="ARBA" id="ARBA00093462"/>
    </source>
</evidence>
<feature type="region of interest" description="Disordered" evidence="2">
    <location>
        <begin position="196"/>
        <end position="221"/>
    </location>
</feature>
<organism evidence="5 6">
    <name type="scientific">Vagococcus fessus</name>
    <dbReference type="NCBI Taxonomy" id="120370"/>
    <lineage>
        <taxon>Bacteria</taxon>
        <taxon>Bacillati</taxon>
        <taxon>Bacillota</taxon>
        <taxon>Bacilli</taxon>
        <taxon>Lactobacillales</taxon>
        <taxon>Enterococcaceae</taxon>
        <taxon>Vagococcus</taxon>
    </lineage>
</organism>
<evidence type="ECO:0000313" key="6">
    <source>
        <dbReference type="Proteomes" id="UP000287101"/>
    </source>
</evidence>
<dbReference type="InterPro" id="IPR034829">
    <property type="entry name" value="DnaD-like_sf"/>
</dbReference>
<sequence length="236" mass="27570">MLAMVDYLTAGETVISNMILDNFNKLGMTPQELILYLKLRQYESKGNDFPDLMMISKEIGVSSEEIFSMLEGLLSKKIVKLTTHTNEQGQTGDRYDLTMIYERLDQLNKAKHVEESRQSEQIKIQELYQTFEKEFGRPLSPFELETISIWLTEDNYQPELVILALREAVLNQVYSLKYIDRILLNWERKNIKTKEQVAQDQKKRKNSLSEKEIASAQAKHEEDLPTVPLFNWAEDK</sequence>
<dbReference type="Proteomes" id="UP000287101">
    <property type="component" value="Unassembled WGS sequence"/>
</dbReference>
<feature type="domain" description="DnaB/C C-terminal" evidence="3">
    <location>
        <begin position="128"/>
        <end position="200"/>
    </location>
</feature>
<evidence type="ECO:0000259" key="4">
    <source>
        <dbReference type="Pfam" id="PF21984"/>
    </source>
</evidence>
<evidence type="ECO:0000313" key="5">
    <source>
        <dbReference type="EMBL" id="RSU05285.1"/>
    </source>
</evidence>
<evidence type="ECO:0000259" key="3">
    <source>
        <dbReference type="Pfam" id="PF07261"/>
    </source>
</evidence>
<dbReference type="Pfam" id="PF21984">
    <property type="entry name" value="DnaD_N"/>
    <property type="match status" value="1"/>
</dbReference>